<dbReference type="Pfam" id="PF00459">
    <property type="entry name" value="Inositol_P"/>
    <property type="match status" value="1"/>
</dbReference>
<dbReference type="Proteomes" id="UP000605148">
    <property type="component" value="Unassembled WGS sequence"/>
</dbReference>
<comment type="cofactor">
    <cofactor evidence="2 9">
        <name>Mg(2+)</name>
        <dbReference type="ChEBI" id="CHEBI:18420"/>
    </cofactor>
</comment>
<keyword evidence="6 9" id="KW-0479">Metal-binding</keyword>
<comment type="caution">
    <text evidence="10">The sequence shown here is derived from an EMBL/GenBank/DDBJ whole genome shotgun (WGS) entry which is preliminary data.</text>
</comment>
<evidence type="ECO:0000256" key="1">
    <source>
        <dbReference type="ARBA" id="ARBA00001033"/>
    </source>
</evidence>
<dbReference type="OrthoDB" id="9785695at2"/>
<evidence type="ECO:0000256" key="9">
    <source>
        <dbReference type="PIRSR" id="PIRSR600760-2"/>
    </source>
</evidence>
<dbReference type="PANTHER" id="PTHR20854">
    <property type="entry name" value="INOSITOL MONOPHOSPHATASE"/>
    <property type="match status" value="1"/>
</dbReference>
<dbReference type="PROSITE" id="PS00629">
    <property type="entry name" value="IMP_1"/>
    <property type="match status" value="1"/>
</dbReference>
<dbReference type="InterPro" id="IPR000760">
    <property type="entry name" value="Inositol_monophosphatase-like"/>
</dbReference>
<feature type="binding site" evidence="9">
    <location>
        <position position="87"/>
    </location>
    <ligand>
        <name>Mg(2+)</name>
        <dbReference type="ChEBI" id="CHEBI:18420"/>
        <label>1</label>
        <note>catalytic</note>
    </ligand>
</feature>
<dbReference type="InterPro" id="IPR010916">
    <property type="entry name" value="TonB_box_CS"/>
</dbReference>
<evidence type="ECO:0000256" key="3">
    <source>
        <dbReference type="ARBA" id="ARBA00009759"/>
    </source>
</evidence>
<evidence type="ECO:0000313" key="11">
    <source>
        <dbReference type="Proteomes" id="UP000605148"/>
    </source>
</evidence>
<reference evidence="10" key="2">
    <citation type="submission" date="2020-09" db="EMBL/GenBank/DDBJ databases">
        <authorList>
            <person name="Sun Q."/>
            <person name="Zhou Y."/>
        </authorList>
    </citation>
    <scope>NUCLEOTIDE SEQUENCE</scope>
    <source>
        <strain evidence="10">CGMCC 1.12426</strain>
    </source>
</reference>
<dbReference type="EMBL" id="BMFA01000003">
    <property type="protein sequence ID" value="GGB42929.1"/>
    <property type="molecule type" value="Genomic_DNA"/>
</dbReference>
<evidence type="ECO:0000256" key="8">
    <source>
        <dbReference type="ARBA" id="ARBA00022842"/>
    </source>
</evidence>
<keyword evidence="8 9" id="KW-0460">Magnesium</keyword>
<evidence type="ECO:0000256" key="2">
    <source>
        <dbReference type="ARBA" id="ARBA00001946"/>
    </source>
</evidence>
<dbReference type="InterPro" id="IPR020583">
    <property type="entry name" value="Inositol_monoP_metal-BS"/>
</dbReference>
<evidence type="ECO:0000256" key="4">
    <source>
        <dbReference type="ARBA" id="ARBA00013106"/>
    </source>
</evidence>
<dbReference type="GO" id="GO:0006020">
    <property type="term" value="P:inositol metabolic process"/>
    <property type="evidence" value="ECO:0007669"/>
    <property type="project" value="TreeGrafter"/>
</dbReference>
<comment type="catalytic activity">
    <reaction evidence="1">
        <text>a myo-inositol phosphate + H2O = myo-inositol + phosphate</text>
        <dbReference type="Rhea" id="RHEA:24056"/>
        <dbReference type="ChEBI" id="CHEBI:15377"/>
        <dbReference type="ChEBI" id="CHEBI:17268"/>
        <dbReference type="ChEBI" id="CHEBI:43474"/>
        <dbReference type="ChEBI" id="CHEBI:84139"/>
        <dbReference type="EC" id="3.1.3.25"/>
    </reaction>
</comment>
<dbReference type="Gene3D" id="3.30.540.10">
    <property type="entry name" value="Fructose-1,6-Bisphosphatase, subunit A, domain 1"/>
    <property type="match status" value="1"/>
</dbReference>
<dbReference type="GO" id="GO:0008934">
    <property type="term" value="F:inositol monophosphate 1-phosphatase activity"/>
    <property type="evidence" value="ECO:0007669"/>
    <property type="project" value="TreeGrafter"/>
</dbReference>
<keyword evidence="7" id="KW-0378">Hydrolase</keyword>
<sequence>MASERLDFACALAHKAGNLAMDYFRRLDTLTVTAKGHQDLVSEADRDVETLVRNEIAAAFPHDGIIGEEHGVVAGTSGYTWVIDPIDGTANFVSGIPQWCVILSCVSEEDIVLGVIRDPNAGETFKAGLGQGAYLNDRAISASATQSLAQGSVGVGFNGRTEATDAINAIGALVSKGGVFFRNASGGLMLAYAASGRLIGYVEAHMNAWDCLAGMLIAREAGNGVLPFDLARALKTGTRVVVGAPGVFEDLKIIAEASFAPHDSDEIVA</sequence>
<dbReference type="EC" id="3.1.3.25" evidence="4"/>
<feature type="binding site" evidence="9">
    <location>
        <position position="68"/>
    </location>
    <ligand>
        <name>Mg(2+)</name>
        <dbReference type="ChEBI" id="CHEBI:18420"/>
        <label>1</label>
        <note>catalytic</note>
    </ligand>
</feature>
<dbReference type="Gene3D" id="3.40.190.80">
    <property type="match status" value="1"/>
</dbReference>
<evidence type="ECO:0000256" key="6">
    <source>
        <dbReference type="ARBA" id="ARBA00022723"/>
    </source>
</evidence>
<keyword evidence="11" id="KW-1185">Reference proteome</keyword>
<evidence type="ECO:0000256" key="5">
    <source>
        <dbReference type="ARBA" id="ARBA00019784"/>
    </source>
</evidence>
<proteinExistence type="inferred from homology"/>
<dbReference type="PROSITE" id="PS00430">
    <property type="entry name" value="TONB_DEPENDENT_REC_1"/>
    <property type="match status" value="1"/>
</dbReference>
<gene>
    <name evidence="10" type="ORF">GCM10011316_13600</name>
</gene>
<dbReference type="SUPFAM" id="SSF56655">
    <property type="entry name" value="Carbohydrate phosphatase"/>
    <property type="match status" value="1"/>
</dbReference>
<feature type="binding site" evidence="9">
    <location>
        <position position="210"/>
    </location>
    <ligand>
        <name>Mg(2+)</name>
        <dbReference type="ChEBI" id="CHEBI:18420"/>
        <label>1</label>
        <note>catalytic</note>
    </ligand>
</feature>
<dbReference type="GO" id="GO:0046872">
    <property type="term" value="F:metal ion binding"/>
    <property type="evidence" value="ECO:0007669"/>
    <property type="project" value="UniProtKB-KW"/>
</dbReference>
<accession>A0A916TFV4</accession>
<dbReference type="GO" id="GO:0007165">
    <property type="term" value="P:signal transduction"/>
    <property type="evidence" value="ECO:0007669"/>
    <property type="project" value="TreeGrafter"/>
</dbReference>
<dbReference type="RefSeq" id="WP_150495286.1">
    <property type="nucleotide sequence ID" value="NZ_BMFA01000003.1"/>
</dbReference>
<dbReference type="AlphaFoldDB" id="A0A916TFV4"/>
<name>A0A916TFV4_9HYPH</name>
<evidence type="ECO:0000313" key="10">
    <source>
        <dbReference type="EMBL" id="GGB42929.1"/>
    </source>
</evidence>
<dbReference type="PRINTS" id="PR00377">
    <property type="entry name" value="IMPHPHTASES"/>
</dbReference>
<comment type="similarity">
    <text evidence="3">Belongs to the inositol monophosphatase superfamily.</text>
</comment>
<evidence type="ECO:0000256" key="7">
    <source>
        <dbReference type="ARBA" id="ARBA00022801"/>
    </source>
</evidence>
<organism evidence="10 11">
    <name type="scientific">Roseibium aquae</name>
    <dbReference type="NCBI Taxonomy" id="1323746"/>
    <lineage>
        <taxon>Bacteria</taxon>
        <taxon>Pseudomonadati</taxon>
        <taxon>Pseudomonadota</taxon>
        <taxon>Alphaproteobacteria</taxon>
        <taxon>Hyphomicrobiales</taxon>
        <taxon>Stappiaceae</taxon>
        <taxon>Roseibium</taxon>
    </lineage>
</organism>
<protein>
    <recommendedName>
        <fullName evidence="5">Inositol-1-monophosphatase</fullName>
        <ecNumber evidence="4">3.1.3.25</ecNumber>
    </recommendedName>
</protein>
<reference evidence="10" key="1">
    <citation type="journal article" date="2014" name="Int. J. Syst. Evol. Microbiol.">
        <title>Complete genome sequence of Corynebacterium casei LMG S-19264T (=DSM 44701T), isolated from a smear-ripened cheese.</title>
        <authorList>
            <consortium name="US DOE Joint Genome Institute (JGI-PGF)"/>
            <person name="Walter F."/>
            <person name="Albersmeier A."/>
            <person name="Kalinowski J."/>
            <person name="Ruckert C."/>
        </authorList>
    </citation>
    <scope>NUCLEOTIDE SEQUENCE</scope>
    <source>
        <strain evidence="10">CGMCC 1.12426</strain>
    </source>
</reference>
<dbReference type="PANTHER" id="PTHR20854:SF4">
    <property type="entry name" value="INOSITOL-1-MONOPHOSPHATASE-RELATED"/>
    <property type="match status" value="1"/>
</dbReference>
<feature type="binding site" evidence="9">
    <location>
        <position position="84"/>
    </location>
    <ligand>
        <name>Mg(2+)</name>
        <dbReference type="ChEBI" id="CHEBI:18420"/>
        <label>1</label>
        <note>catalytic</note>
    </ligand>
</feature>
<feature type="binding site" evidence="9">
    <location>
        <position position="86"/>
    </location>
    <ligand>
        <name>Mg(2+)</name>
        <dbReference type="ChEBI" id="CHEBI:18420"/>
        <label>1</label>
        <note>catalytic</note>
    </ligand>
</feature>
<dbReference type="FunFam" id="3.30.540.10:FF:000003">
    <property type="entry name" value="Inositol-1-monophosphatase"/>
    <property type="match status" value="1"/>
</dbReference>